<feature type="domain" description="SLC26A/SulP transporter" evidence="6">
    <location>
        <begin position="75"/>
        <end position="130"/>
    </location>
</feature>
<keyword evidence="2 5" id="KW-0812">Transmembrane</keyword>
<accession>A0A0N4VX28</accession>
<evidence type="ECO:0000313" key="8">
    <source>
        <dbReference type="Proteomes" id="UP000268014"/>
    </source>
</evidence>
<dbReference type="Pfam" id="PF00916">
    <property type="entry name" value="Sulfate_transp"/>
    <property type="match status" value="1"/>
</dbReference>
<dbReference type="GO" id="GO:0055085">
    <property type="term" value="P:transmembrane transport"/>
    <property type="evidence" value="ECO:0007669"/>
    <property type="project" value="InterPro"/>
</dbReference>
<dbReference type="InterPro" id="IPR011547">
    <property type="entry name" value="SLC26A/SulP_dom"/>
</dbReference>
<evidence type="ECO:0000256" key="3">
    <source>
        <dbReference type="ARBA" id="ARBA00022989"/>
    </source>
</evidence>
<gene>
    <name evidence="7" type="ORF">HPLM_LOCUS1845</name>
</gene>
<dbReference type="WBParaSite" id="HPLM_0000184801-mRNA-1">
    <property type="protein sequence ID" value="HPLM_0000184801-mRNA-1"/>
    <property type="gene ID" value="HPLM_0000184801"/>
</dbReference>
<dbReference type="AlphaFoldDB" id="A0A0N4VX28"/>
<evidence type="ECO:0000256" key="1">
    <source>
        <dbReference type="ARBA" id="ARBA00004141"/>
    </source>
</evidence>
<feature type="transmembrane region" description="Helical" evidence="5">
    <location>
        <begin position="105"/>
        <end position="126"/>
    </location>
</feature>
<keyword evidence="3 5" id="KW-1133">Transmembrane helix</keyword>
<evidence type="ECO:0000313" key="7">
    <source>
        <dbReference type="EMBL" id="VDO11638.1"/>
    </source>
</evidence>
<dbReference type="InterPro" id="IPR001902">
    <property type="entry name" value="SLC26A/SulP_fam"/>
</dbReference>
<dbReference type="Proteomes" id="UP000268014">
    <property type="component" value="Unassembled WGS sequence"/>
</dbReference>
<keyword evidence="8" id="KW-1185">Reference proteome</keyword>
<evidence type="ECO:0000256" key="2">
    <source>
        <dbReference type="ARBA" id="ARBA00022692"/>
    </source>
</evidence>
<reference evidence="9" key="1">
    <citation type="submission" date="2017-02" db="UniProtKB">
        <authorList>
            <consortium name="WormBaseParasite"/>
        </authorList>
    </citation>
    <scope>IDENTIFICATION</scope>
</reference>
<reference evidence="7 8" key="2">
    <citation type="submission" date="2018-11" db="EMBL/GenBank/DDBJ databases">
        <authorList>
            <consortium name="Pathogen Informatics"/>
        </authorList>
    </citation>
    <scope>NUCLEOTIDE SEQUENCE [LARGE SCALE GENOMIC DNA]</scope>
    <source>
        <strain evidence="7 8">MHpl1</strain>
    </source>
</reference>
<comment type="subcellular location">
    <subcellularLocation>
        <location evidence="1">Membrane</location>
        <topology evidence="1">Multi-pass membrane protein</topology>
    </subcellularLocation>
</comment>
<evidence type="ECO:0000256" key="4">
    <source>
        <dbReference type="ARBA" id="ARBA00023136"/>
    </source>
</evidence>
<evidence type="ECO:0000256" key="5">
    <source>
        <dbReference type="SAM" id="Phobius"/>
    </source>
</evidence>
<keyword evidence="4 5" id="KW-0472">Membrane</keyword>
<name>A0A0N4VX28_HAEPC</name>
<evidence type="ECO:0000313" key="9">
    <source>
        <dbReference type="WBParaSite" id="HPLM_0000184801-mRNA-1"/>
    </source>
</evidence>
<dbReference type="OrthoDB" id="5847125at2759"/>
<dbReference type="EMBL" id="UZAF01002871">
    <property type="protein sequence ID" value="VDO11638.1"/>
    <property type="molecule type" value="Genomic_DNA"/>
</dbReference>
<proteinExistence type="predicted"/>
<sequence length="132" mass="15043">MPKGIKEFRRKSSRYLHWQLCTREGDADLTFKDYSNLISKILVNLDYSSAGLTSILYNRIPVIRWIQGYKQENLLPDIAAGVTLAIYNVPQSMAYSVLATLPPVFGLYASFFPPLFYFFFGTSYHISIGGRT</sequence>
<dbReference type="STRING" id="6290.A0A0N4VX28"/>
<protein>
    <submittedName>
        <fullName evidence="9">Sulfate_transp domain-containing protein</fullName>
    </submittedName>
</protein>
<dbReference type="GO" id="GO:0016020">
    <property type="term" value="C:membrane"/>
    <property type="evidence" value="ECO:0007669"/>
    <property type="project" value="UniProtKB-SubCell"/>
</dbReference>
<evidence type="ECO:0000259" key="6">
    <source>
        <dbReference type="Pfam" id="PF00916"/>
    </source>
</evidence>
<organism evidence="9">
    <name type="scientific">Haemonchus placei</name>
    <name type="common">Barber's pole worm</name>
    <dbReference type="NCBI Taxonomy" id="6290"/>
    <lineage>
        <taxon>Eukaryota</taxon>
        <taxon>Metazoa</taxon>
        <taxon>Ecdysozoa</taxon>
        <taxon>Nematoda</taxon>
        <taxon>Chromadorea</taxon>
        <taxon>Rhabditida</taxon>
        <taxon>Rhabditina</taxon>
        <taxon>Rhabditomorpha</taxon>
        <taxon>Strongyloidea</taxon>
        <taxon>Trichostrongylidae</taxon>
        <taxon>Haemonchus</taxon>
    </lineage>
</organism>
<dbReference type="PANTHER" id="PTHR11814">
    <property type="entry name" value="SULFATE TRANSPORTER"/>
    <property type="match status" value="1"/>
</dbReference>